<dbReference type="AlphaFoldDB" id="A0AAD8JNA6"/>
<proteinExistence type="predicted"/>
<reference evidence="1" key="1">
    <citation type="submission" date="2023-02" db="EMBL/GenBank/DDBJ databases">
        <title>Genome of toxic invasive species Heracleum sosnowskyi carries increased number of genes despite the absence of recent whole-genome duplications.</title>
        <authorList>
            <person name="Schelkunov M."/>
            <person name="Shtratnikova V."/>
            <person name="Makarenko M."/>
            <person name="Klepikova A."/>
            <person name="Omelchenko D."/>
            <person name="Novikova G."/>
            <person name="Obukhova E."/>
            <person name="Bogdanov V."/>
            <person name="Penin A."/>
            <person name="Logacheva M."/>
        </authorList>
    </citation>
    <scope>NUCLEOTIDE SEQUENCE</scope>
    <source>
        <strain evidence="1">Hsosn_3</strain>
        <tissue evidence="1">Leaf</tissue>
    </source>
</reference>
<organism evidence="1 2">
    <name type="scientific">Heracleum sosnowskyi</name>
    <dbReference type="NCBI Taxonomy" id="360622"/>
    <lineage>
        <taxon>Eukaryota</taxon>
        <taxon>Viridiplantae</taxon>
        <taxon>Streptophyta</taxon>
        <taxon>Embryophyta</taxon>
        <taxon>Tracheophyta</taxon>
        <taxon>Spermatophyta</taxon>
        <taxon>Magnoliopsida</taxon>
        <taxon>eudicotyledons</taxon>
        <taxon>Gunneridae</taxon>
        <taxon>Pentapetalae</taxon>
        <taxon>asterids</taxon>
        <taxon>campanulids</taxon>
        <taxon>Apiales</taxon>
        <taxon>Apiaceae</taxon>
        <taxon>Apioideae</taxon>
        <taxon>apioid superclade</taxon>
        <taxon>Tordylieae</taxon>
        <taxon>Tordyliinae</taxon>
        <taxon>Heracleum</taxon>
    </lineage>
</organism>
<dbReference type="EMBL" id="JAUIZM010000001">
    <property type="protein sequence ID" value="KAK1405010.1"/>
    <property type="molecule type" value="Genomic_DNA"/>
</dbReference>
<accession>A0AAD8JNA6</accession>
<reference evidence="1" key="2">
    <citation type="submission" date="2023-05" db="EMBL/GenBank/DDBJ databases">
        <authorList>
            <person name="Schelkunov M.I."/>
        </authorList>
    </citation>
    <scope>NUCLEOTIDE SEQUENCE</scope>
    <source>
        <strain evidence="1">Hsosn_3</strain>
        <tissue evidence="1">Leaf</tissue>
    </source>
</reference>
<comment type="caution">
    <text evidence="1">The sequence shown here is derived from an EMBL/GenBank/DDBJ whole genome shotgun (WGS) entry which is preliminary data.</text>
</comment>
<gene>
    <name evidence="1" type="ORF">POM88_004615</name>
</gene>
<protein>
    <submittedName>
        <fullName evidence="1">Uncharacterized protein</fullName>
    </submittedName>
</protein>
<keyword evidence="2" id="KW-1185">Reference proteome</keyword>
<evidence type="ECO:0000313" key="1">
    <source>
        <dbReference type="EMBL" id="KAK1405010.1"/>
    </source>
</evidence>
<dbReference type="Proteomes" id="UP001237642">
    <property type="component" value="Unassembled WGS sequence"/>
</dbReference>
<sequence>MSNDRAWMYQRLDDKGFLNSILGCWDAETVKVHLMSKGFIRDYYEWNRHGEPYIARQSGEQSSTYYSNIEDRRDENNLMYNMVMDAAGPSFDPEMPNSEAQKIYDILKSSERVV</sequence>
<name>A0AAD8JNA6_9APIA</name>
<evidence type="ECO:0000313" key="2">
    <source>
        <dbReference type="Proteomes" id="UP001237642"/>
    </source>
</evidence>